<feature type="region of interest" description="Disordered" evidence="1">
    <location>
        <begin position="1"/>
        <end position="21"/>
    </location>
</feature>
<name>A0AAX6DLF5_IRIPA</name>
<feature type="region of interest" description="Disordered" evidence="1">
    <location>
        <begin position="63"/>
        <end position="83"/>
    </location>
</feature>
<comment type="caution">
    <text evidence="2">The sequence shown here is derived from an EMBL/GenBank/DDBJ whole genome shotgun (WGS) entry which is preliminary data.</text>
</comment>
<keyword evidence="3" id="KW-1185">Reference proteome</keyword>
<gene>
    <name evidence="2" type="ORF">M6B38_238665</name>
</gene>
<reference evidence="2" key="1">
    <citation type="journal article" date="2023" name="GigaByte">
        <title>Genome assembly of the bearded iris, Iris pallida Lam.</title>
        <authorList>
            <person name="Bruccoleri R.E."/>
            <person name="Oakeley E.J."/>
            <person name="Faust A.M.E."/>
            <person name="Altorfer M."/>
            <person name="Dessus-Babus S."/>
            <person name="Burckhardt D."/>
            <person name="Oertli M."/>
            <person name="Naumann U."/>
            <person name="Petersen F."/>
            <person name="Wong J."/>
        </authorList>
    </citation>
    <scope>NUCLEOTIDE SEQUENCE</scope>
    <source>
        <strain evidence="2">GSM-AAB239-AS_SAM_17_03QT</strain>
    </source>
</reference>
<dbReference type="PANTHER" id="PTHR47602">
    <property type="entry name" value="F-BOX PROTEIN SKIP22"/>
    <property type="match status" value="1"/>
</dbReference>
<protein>
    <submittedName>
        <fullName evidence="2">F-box protein SKIP22-like</fullName>
    </submittedName>
</protein>
<sequence>MLRNPNLRKPPQFRNPNPVPEVEIEKVASLRPETVTPAETPNSETLIANRWDMKVDMEKEAAFPAPDSDEDTEMEVEEGSEQKSRVSVPSFLRRVMELEKDGIKGNLGLLVVAVHAVFLEWGFVVCDGIEPSRLPKY</sequence>
<feature type="compositionally biased region" description="Acidic residues" evidence="1">
    <location>
        <begin position="67"/>
        <end position="79"/>
    </location>
</feature>
<dbReference type="Proteomes" id="UP001140949">
    <property type="component" value="Unassembled WGS sequence"/>
</dbReference>
<dbReference type="EMBL" id="JANAVB010043419">
    <property type="protein sequence ID" value="KAJ6792642.1"/>
    <property type="molecule type" value="Genomic_DNA"/>
</dbReference>
<accession>A0AAX6DLF5</accession>
<evidence type="ECO:0000313" key="2">
    <source>
        <dbReference type="EMBL" id="KAJ6792642.1"/>
    </source>
</evidence>
<evidence type="ECO:0000256" key="1">
    <source>
        <dbReference type="SAM" id="MobiDB-lite"/>
    </source>
</evidence>
<reference evidence="2" key="2">
    <citation type="submission" date="2023-04" db="EMBL/GenBank/DDBJ databases">
        <authorList>
            <person name="Bruccoleri R.E."/>
            <person name="Oakeley E.J."/>
            <person name="Faust A.-M."/>
            <person name="Dessus-Babus S."/>
            <person name="Altorfer M."/>
            <person name="Burckhardt D."/>
            <person name="Oertli M."/>
            <person name="Naumann U."/>
            <person name="Petersen F."/>
            <person name="Wong J."/>
        </authorList>
    </citation>
    <scope>NUCLEOTIDE SEQUENCE</scope>
    <source>
        <strain evidence="2">GSM-AAB239-AS_SAM_17_03QT</strain>
        <tissue evidence="2">Leaf</tissue>
    </source>
</reference>
<dbReference type="PANTHER" id="PTHR47602:SF2">
    <property type="entry name" value="F-BOX PROTEIN SKIP22"/>
    <property type="match status" value="1"/>
</dbReference>
<dbReference type="AlphaFoldDB" id="A0AAX6DLF5"/>
<evidence type="ECO:0000313" key="3">
    <source>
        <dbReference type="Proteomes" id="UP001140949"/>
    </source>
</evidence>
<organism evidence="2 3">
    <name type="scientific">Iris pallida</name>
    <name type="common">Sweet iris</name>
    <dbReference type="NCBI Taxonomy" id="29817"/>
    <lineage>
        <taxon>Eukaryota</taxon>
        <taxon>Viridiplantae</taxon>
        <taxon>Streptophyta</taxon>
        <taxon>Embryophyta</taxon>
        <taxon>Tracheophyta</taxon>
        <taxon>Spermatophyta</taxon>
        <taxon>Magnoliopsida</taxon>
        <taxon>Liliopsida</taxon>
        <taxon>Asparagales</taxon>
        <taxon>Iridaceae</taxon>
        <taxon>Iridoideae</taxon>
        <taxon>Irideae</taxon>
        <taxon>Iris</taxon>
    </lineage>
</organism>
<proteinExistence type="predicted"/>